<evidence type="ECO:0000313" key="2">
    <source>
        <dbReference type="Proteomes" id="UP000324222"/>
    </source>
</evidence>
<proteinExistence type="predicted"/>
<keyword evidence="2" id="KW-1185">Reference proteome</keyword>
<reference evidence="1 2" key="1">
    <citation type="submission" date="2019-05" db="EMBL/GenBank/DDBJ databases">
        <title>Another draft genome of Portunus trituberculatus and its Hox gene families provides insights of decapod evolution.</title>
        <authorList>
            <person name="Jeong J.-H."/>
            <person name="Song I."/>
            <person name="Kim S."/>
            <person name="Choi T."/>
            <person name="Kim D."/>
            <person name="Ryu S."/>
            <person name="Kim W."/>
        </authorList>
    </citation>
    <scope>NUCLEOTIDE SEQUENCE [LARGE SCALE GENOMIC DNA]</scope>
    <source>
        <tissue evidence="1">Muscle</tissue>
    </source>
</reference>
<sequence>MGVQGWWSEGYFQHVISGAGKEGVVDGQARENLSWVEGLGASLSDSRSSPARVVEKYKDFENKNKFHE</sequence>
<dbReference type="AlphaFoldDB" id="A0A5B7EE60"/>
<dbReference type="Proteomes" id="UP000324222">
    <property type="component" value="Unassembled WGS sequence"/>
</dbReference>
<accession>A0A5B7EE60</accession>
<comment type="caution">
    <text evidence="1">The sequence shown here is derived from an EMBL/GenBank/DDBJ whole genome shotgun (WGS) entry which is preliminary data.</text>
</comment>
<protein>
    <submittedName>
        <fullName evidence="1">Uncharacterized protein</fullName>
    </submittedName>
</protein>
<evidence type="ECO:0000313" key="1">
    <source>
        <dbReference type="EMBL" id="MPC32432.1"/>
    </source>
</evidence>
<organism evidence="1 2">
    <name type="scientific">Portunus trituberculatus</name>
    <name type="common">Swimming crab</name>
    <name type="synonym">Neptunus trituberculatus</name>
    <dbReference type="NCBI Taxonomy" id="210409"/>
    <lineage>
        <taxon>Eukaryota</taxon>
        <taxon>Metazoa</taxon>
        <taxon>Ecdysozoa</taxon>
        <taxon>Arthropoda</taxon>
        <taxon>Crustacea</taxon>
        <taxon>Multicrustacea</taxon>
        <taxon>Malacostraca</taxon>
        <taxon>Eumalacostraca</taxon>
        <taxon>Eucarida</taxon>
        <taxon>Decapoda</taxon>
        <taxon>Pleocyemata</taxon>
        <taxon>Brachyura</taxon>
        <taxon>Eubrachyura</taxon>
        <taxon>Portunoidea</taxon>
        <taxon>Portunidae</taxon>
        <taxon>Portuninae</taxon>
        <taxon>Portunus</taxon>
    </lineage>
</organism>
<gene>
    <name evidence="1" type="ORF">E2C01_025743</name>
</gene>
<dbReference type="EMBL" id="VSRR010002625">
    <property type="protein sequence ID" value="MPC32432.1"/>
    <property type="molecule type" value="Genomic_DNA"/>
</dbReference>
<name>A0A5B7EE60_PORTR</name>